<reference evidence="1 2" key="1">
    <citation type="journal article" date="2020" name="Nat. Food">
        <title>A phased Vanilla planifolia genome enables genetic improvement of flavour and production.</title>
        <authorList>
            <person name="Hasing T."/>
            <person name="Tang H."/>
            <person name="Brym M."/>
            <person name="Khazi F."/>
            <person name="Huang T."/>
            <person name="Chambers A.H."/>
        </authorList>
    </citation>
    <scope>NUCLEOTIDE SEQUENCE [LARGE SCALE GENOMIC DNA]</scope>
    <source>
        <tissue evidence="1">Leaf</tissue>
    </source>
</reference>
<gene>
    <name evidence="1" type="ORF">HPP92_012727</name>
</gene>
<evidence type="ECO:0000313" key="1">
    <source>
        <dbReference type="EMBL" id="KAG0475886.1"/>
    </source>
</evidence>
<proteinExistence type="predicted"/>
<sequence length="139" mass="15698">MLKKLFFLPSEFSKLLHFSIIPLLGFSSPILNRCRSGIFNPCISFSQSPINYVKHLICIRRDGVSALFSPKPTTCSGSNREVHQNGLGIGSSVISRCSHLWEKKPGDFPENCSPLQEILKQYGDLGPEVFRRFWRVSVL</sequence>
<protein>
    <submittedName>
        <fullName evidence="1">Uncharacterized protein</fullName>
    </submittedName>
</protein>
<dbReference type="OrthoDB" id="10265200at2759"/>
<keyword evidence="2" id="KW-1185">Reference proteome</keyword>
<evidence type="ECO:0000313" key="2">
    <source>
        <dbReference type="Proteomes" id="UP000636800"/>
    </source>
</evidence>
<dbReference type="Proteomes" id="UP000636800">
    <property type="component" value="Chromosome 6"/>
</dbReference>
<organism evidence="1 2">
    <name type="scientific">Vanilla planifolia</name>
    <name type="common">Vanilla</name>
    <dbReference type="NCBI Taxonomy" id="51239"/>
    <lineage>
        <taxon>Eukaryota</taxon>
        <taxon>Viridiplantae</taxon>
        <taxon>Streptophyta</taxon>
        <taxon>Embryophyta</taxon>
        <taxon>Tracheophyta</taxon>
        <taxon>Spermatophyta</taxon>
        <taxon>Magnoliopsida</taxon>
        <taxon>Liliopsida</taxon>
        <taxon>Asparagales</taxon>
        <taxon>Orchidaceae</taxon>
        <taxon>Vanilloideae</taxon>
        <taxon>Vanilleae</taxon>
        <taxon>Vanilla</taxon>
    </lineage>
</organism>
<dbReference type="AlphaFoldDB" id="A0A835UXY6"/>
<dbReference type="EMBL" id="JADCNL010000006">
    <property type="protein sequence ID" value="KAG0475886.1"/>
    <property type="molecule type" value="Genomic_DNA"/>
</dbReference>
<comment type="caution">
    <text evidence="1">The sequence shown here is derived from an EMBL/GenBank/DDBJ whole genome shotgun (WGS) entry which is preliminary data.</text>
</comment>
<name>A0A835UXY6_VANPL</name>
<accession>A0A835UXY6</accession>